<dbReference type="InterPro" id="IPR013761">
    <property type="entry name" value="SAM/pointed_sf"/>
</dbReference>
<evidence type="ECO:0000313" key="2">
    <source>
        <dbReference type="Proteomes" id="UP001152795"/>
    </source>
</evidence>
<organism evidence="1 2">
    <name type="scientific">Paramuricea clavata</name>
    <name type="common">Red gorgonian</name>
    <name type="synonym">Violescent sea-whip</name>
    <dbReference type="NCBI Taxonomy" id="317549"/>
    <lineage>
        <taxon>Eukaryota</taxon>
        <taxon>Metazoa</taxon>
        <taxon>Cnidaria</taxon>
        <taxon>Anthozoa</taxon>
        <taxon>Octocorallia</taxon>
        <taxon>Malacalcyonacea</taxon>
        <taxon>Plexauridae</taxon>
        <taxon>Paramuricea</taxon>
    </lineage>
</organism>
<dbReference type="Proteomes" id="UP001152795">
    <property type="component" value="Unassembled WGS sequence"/>
</dbReference>
<accession>A0A6S7FVA1</accession>
<sequence length="145" mass="16149">MSRTNNTEEVAQVPRQGHDANVIQQLVQEGAGAAISQATPPDQEMENKSSSDIESFFKEKNLSDVSEIFKENDIDGIALSRMMKEEHKCCLKELIAKMGPRLRAIDVIEKEYGKKTVKHGPSRDSNKVENVAFKGQMKIQMEGGV</sequence>
<comment type="caution">
    <text evidence="1">The sequence shown here is derived from an EMBL/GenBank/DDBJ whole genome shotgun (WGS) entry which is preliminary data.</text>
</comment>
<keyword evidence="2" id="KW-1185">Reference proteome</keyword>
<protein>
    <submittedName>
        <fullName evidence="1">Uncharacterized protein</fullName>
    </submittedName>
</protein>
<dbReference type="EMBL" id="CACRXK020000090">
    <property type="protein sequence ID" value="CAB3978131.1"/>
    <property type="molecule type" value="Genomic_DNA"/>
</dbReference>
<gene>
    <name evidence="1" type="ORF">PACLA_8A071512</name>
</gene>
<evidence type="ECO:0000313" key="1">
    <source>
        <dbReference type="EMBL" id="CAB3978131.1"/>
    </source>
</evidence>
<proteinExistence type="predicted"/>
<dbReference type="CDD" id="cd09487">
    <property type="entry name" value="SAM_superfamily"/>
    <property type="match status" value="1"/>
</dbReference>
<name>A0A6S7FVA1_PARCT</name>
<reference evidence="1" key="1">
    <citation type="submission" date="2020-04" db="EMBL/GenBank/DDBJ databases">
        <authorList>
            <person name="Alioto T."/>
            <person name="Alioto T."/>
            <person name="Gomez Garrido J."/>
        </authorList>
    </citation>
    <scope>NUCLEOTIDE SEQUENCE</scope>
    <source>
        <strain evidence="1">A484AB</strain>
    </source>
</reference>
<dbReference type="AlphaFoldDB" id="A0A6S7FVA1"/>
<dbReference type="Gene3D" id="1.10.150.50">
    <property type="entry name" value="Transcription Factor, Ets-1"/>
    <property type="match status" value="1"/>
</dbReference>